<evidence type="ECO:0000256" key="6">
    <source>
        <dbReference type="ARBA" id="ARBA00023180"/>
    </source>
</evidence>
<dbReference type="Pfam" id="PF01822">
    <property type="entry name" value="WSC"/>
    <property type="match status" value="4"/>
</dbReference>
<keyword evidence="2" id="KW-0812">Transmembrane</keyword>
<keyword evidence="5" id="KW-0472">Membrane</keyword>
<evidence type="ECO:0000259" key="9">
    <source>
        <dbReference type="PROSITE" id="PS51212"/>
    </source>
</evidence>
<evidence type="ECO:0000256" key="5">
    <source>
        <dbReference type="ARBA" id="ARBA00023136"/>
    </source>
</evidence>
<dbReference type="Proteomes" id="UP001182556">
    <property type="component" value="Unassembled WGS sequence"/>
</dbReference>
<dbReference type="GO" id="GO:0051118">
    <property type="term" value="F:glucan endo-1,3-alpha-glucosidase activity"/>
    <property type="evidence" value="ECO:0007669"/>
    <property type="project" value="InterPro"/>
</dbReference>
<dbReference type="InterPro" id="IPR051836">
    <property type="entry name" value="Kremen_rcpt"/>
</dbReference>
<evidence type="ECO:0000313" key="11">
    <source>
        <dbReference type="Proteomes" id="UP001182556"/>
    </source>
</evidence>
<dbReference type="AlphaFoldDB" id="A0AAD9L971"/>
<evidence type="ECO:0000256" key="8">
    <source>
        <dbReference type="SAM" id="SignalP"/>
    </source>
</evidence>
<proteinExistence type="predicted"/>
<comment type="subcellular location">
    <subcellularLocation>
        <location evidence="1">Membrane</location>
        <topology evidence="1">Single-pass membrane protein</topology>
    </subcellularLocation>
</comment>
<keyword evidence="3 8" id="KW-0732">Signal</keyword>
<feature type="domain" description="WSC" evidence="9">
    <location>
        <begin position="63"/>
        <end position="152"/>
    </location>
</feature>
<evidence type="ECO:0000313" key="10">
    <source>
        <dbReference type="EMBL" id="KAK1927217.1"/>
    </source>
</evidence>
<feature type="compositionally biased region" description="Low complexity" evidence="7">
    <location>
        <begin position="484"/>
        <end position="495"/>
    </location>
</feature>
<dbReference type="EMBL" id="JAODAN010000001">
    <property type="protein sequence ID" value="KAK1927217.1"/>
    <property type="molecule type" value="Genomic_DNA"/>
</dbReference>
<dbReference type="PROSITE" id="PS51212">
    <property type="entry name" value="WSC"/>
    <property type="match status" value="4"/>
</dbReference>
<gene>
    <name evidence="10" type="ORF">DB88DRAFT_18376</name>
</gene>
<dbReference type="InterPro" id="IPR005197">
    <property type="entry name" value="Glyco_hydro_71"/>
</dbReference>
<keyword evidence="10" id="KW-0378">Hydrolase</keyword>
<dbReference type="SMART" id="SM00321">
    <property type="entry name" value="WSC"/>
    <property type="match status" value="4"/>
</dbReference>
<reference evidence="10" key="1">
    <citation type="submission" date="2023-02" db="EMBL/GenBank/DDBJ databases">
        <title>Identification and recombinant expression of a fungal hydrolase from Papiliotrema laurentii that hydrolyzes apple cutin and clears colloidal polyester polyurethane.</title>
        <authorList>
            <consortium name="DOE Joint Genome Institute"/>
            <person name="Roman V.A."/>
            <person name="Bojanowski C."/>
            <person name="Crable B.R."/>
            <person name="Wagner D.N."/>
            <person name="Hung C.S."/>
            <person name="Nadeau L.J."/>
            <person name="Schratz L."/>
            <person name="Haridas S."/>
            <person name="Pangilinan J."/>
            <person name="Lipzen A."/>
            <person name="Na H."/>
            <person name="Yan M."/>
            <person name="Ng V."/>
            <person name="Grigoriev I.V."/>
            <person name="Spatafora J.W."/>
            <person name="Barlow D."/>
            <person name="Biffinger J."/>
            <person name="Kelley-Loughnane N."/>
            <person name="Varaljay V.A."/>
            <person name="Crookes-Goodson W.J."/>
        </authorList>
    </citation>
    <scope>NUCLEOTIDE SEQUENCE</scope>
    <source>
        <strain evidence="10">5307AH</strain>
    </source>
</reference>
<keyword evidence="6" id="KW-0325">Glycoprotein</keyword>
<dbReference type="GO" id="GO:0005886">
    <property type="term" value="C:plasma membrane"/>
    <property type="evidence" value="ECO:0007669"/>
    <property type="project" value="TreeGrafter"/>
</dbReference>
<dbReference type="Gene3D" id="3.20.20.80">
    <property type="entry name" value="Glycosidases"/>
    <property type="match status" value="1"/>
</dbReference>
<keyword evidence="4" id="KW-1133">Transmembrane helix</keyword>
<feature type="domain" description="WSC" evidence="9">
    <location>
        <begin position="160"/>
        <end position="252"/>
    </location>
</feature>
<evidence type="ECO:0000256" key="3">
    <source>
        <dbReference type="ARBA" id="ARBA00022729"/>
    </source>
</evidence>
<evidence type="ECO:0000256" key="7">
    <source>
        <dbReference type="SAM" id="MobiDB-lite"/>
    </source>
</evidence>
<keyword evidence="11" id="KW-1185">Reference proteome</keyword>
<dbReference type="PANTHER" id="PTHR24269">
    <property type="entry name" value="KREMEN PROTEIN"/>
    <property type="match status" value="1"/>
</dbReference>
<dbReference type="PANTHER" id="PTHR24269:SF16">
    <property type="entry name" value="PROTEIN SLG1"/>
    <property type="match status" value="1"/>
</dbReference>
<dbReference type="Pfam" id="PF03659">
    <property type="entry name" value="Glyco_hydro_71"/>
    <property type="match status" value="1"/>
</dbReference>
<feature type="signal peptide" evidence="8">
    <location>
        <begin position="1"/>
        <end position="20"/>
    </location>
</feature>
<feature type="region of interest" description="Disordered" evidence="7">
    <location>
        <begin position="481"/>
        <end position="510"/>
    </location>
</feature>
<name>A0AAD9L971_PAPLA</name>
<dbReference type="CDD" id="cd11577">
    <property type="entry name" value="GH71"/>
    <property type="match status" value="1"/>
</dbReference>
<protein>
    <submittedName>
        <fullName evidence="10">Glycosyl hydrolase family 71-domain-containing protein</fullName>
    </submittedName>
</protein>
<evidence type="ECO:0000256" key="2">
    <source>
        <dbReference type="ARBA" id="ARBA00022692"/>
    </source>
</evidence>
<evidence type="ECO:0000256" key="4">
    <source>
        <dbReference type="ARBA" id="ARBA00022989"/>
    </source>
</evidence>
<feature type="region of interest" description="Disordered" evidence="7">
    <location>
        <begin position="355"/>
        <end position="380"/>
    </location>
</feature>
<sequence>MFIALYSALSLVLCCIVVDASSLGVSSRSRIRRSLGLSLHTTRSLQSRASTLPTGWSLYKATGNDGSGCYNDGSTRILDTFLGNGYGLVSCLNACQAKNMAWAGIEYGGECYCSSTTPARFTNAPASACSMKCPGSDDYCGGNYRINLYSYSTPSAPVSGWALQGCVSDGSARALPGYSFSDNKLTVASCTAACASKGFALAGVEYGTQCYCDNSLQNGLGKSVDGAKCNSVCGGGGSDCGGAWTMSLYKSFTQSDSTWSYQGCYSDSSSRTLSYQVPGGASSIAGCQTACQSKGYIFAAPSYGTECWCDNTVAPASKKVAETQCNSVCRSGETGCGGAWALSLYKLTAAGQQSSSSASSTTSTTTSSSSATATSPASTSVPTDWAYLYCATDGGNRALPEYSWSSSGMTVAKCIASCSTRNYTYGGVEAGQQCWCGNSLQNNAGKQVAESDCSAVCSGDSTTTRCGGSWRLSLWSKKGSVPASSTTSSSSTSSPTPSPSPTPTGYKPTNPVPASSAQKYIWAHVIMGNTYPYNYNTWQSDIALASANGVDGFILNLGPDSWQPARVADAYNAAQNSGKGFKIMLSFDMAEFSCYDWQNAPLFKSYLDKYISHPAAAKVNGKTAVTTFSGSDCTFGQGNANNGWAAVFGSYKDQIYFMPAYNTDPTRLGSFDIAAEVNWGSAWPSNGQDIEMSRDQWFMQQLNPSGKKYVGTLSPGFFTHFSYKNWIWRSDNWLFAQRWEQLISMRAAIDQIEIISWNDYGESSYVNPITGDMPPEAKLYATSGFPHEDILSLNAFYATAWKTGQYPTIAQDKAWIAARPHPPWASAWGDSLGPPDNRAYTQDNFAAQVHLVAPASVVLCAGGNCKTFDGAAGINRFSQPMSTGQGISVQVTRNGQTTVNLRPTFTFDGNPQRYNFNYLIKASS</sequence>
<accession>A0AAD9L971</accession>
<organism evidence="10 11">
    <name type="scientific">Papiliotrema laurentii</name>
    <name type="common">Cryptococcus laurentii</name>
    <dbReference type="NCBI Taxonomy" id="5418"/>
    <lineage>
        <taxon>Eukaryota</taxon>
        <taxon>Fungi</taxon>
        <taxon>Dikarya</taxon>
        <taxon>Basidiomycota</taxon>
        <taxon>Agaricomycotina</taxon>
        <taxon>Tremellomycetes</taxon>
        <taxon>Tremellales</taxon>
        <taxon>Rhynchogastremaceae</taxon>
        <taxon>Papiliotrema</taxon>
    </lineage>
</organism>
<feature type="chain" id="PRO_5041941065" evidence="8">
    <location>
        <begin position="21"/>
        <end position="924"/>
    </location>
</feature>
<comment type="caution">
    <text evidence="10">The sequence shown here is derived from an EMBL/GenBank/DDBJ whole genome shotgun (WGS) entry which is preliminary data.</text>
</comment>
<dbReference type="InterPro" id="IPR002889">
    <property type="entry name" value="WSC_carb-bd"/>
</dbReference>
<feature type="domain" description="WSC" evidence="9">
    <location>
        <begin position="258"/>
        <end position="348"/>
    </location>
</feature>
<feature type="domain" description="WSC" evidence="9">
    <location>
        <begin position="384"/>
        <end position="478"/>
    </location>
</feature>
<evidence type="ECO:0000256" key="1">
    <source>
        <dbReference type="ARBA" id="ARBA00004167"/>
    </source>
</evidence>